<dbReference type="Pfam" id="PF10021">
    <property type="entry name" value="PARG_cat_microb"/>
    <property type="match status" value="1"/>
</dbReference>
<evidence type="ECO:0000259" key="1">
    <source>
        <dbReference type="Pfam" id="PF10021"/>
    </source>
</evidence>
<organism evidence="2 3">
    <name type="scientific">Thiothrix lacustris</name>
    <dbReference type="NCBI Taxonomy" id="525917"/>
    <lineage>
        <taxon>Bacteria</taxon>
        <taxon>Pseudomonadati</taxon>
        <taxon>Pseudomonadota</taxon>
        <taxon>Gammaproteobacteria</taxon>
        <taxon>Thiotrichales</taxon>
        <taxon>Thiotrichaceae</taxon>
        <taxon>Thiothrix</taxon>
    </lineage>
</organism>
<gene>
    <name evidence="2" type="ORF">BWK73_47770</name>
</gene>
<dbReference type="PANTHER" id="PTHR35596">
    <property type="entry name" value="DUF2263 DOMAIN-CONTAINING PROTEIN"/>
    <property type="match status" value="1"/>
</dbReference>
<dbReference type="InterPro" id="IPR043472">
    <property type="entry name" value="Macro_dom-like"/>
</dbReference>
<dbReference type="InterPro" id="IPR012664">
    <property type="entry name" value="CHP02452"/>
</dbReference>
<dbReference type="PANTHER" id="PTHR35596:SF1">
    <property type="entry name" value="MICROBIAL-TYPE PARG CATALYTIC DOMAIN-CONTAINING PROTEIN"/>
    <property type="match status" value="1"/>
</dbReference>
<feature type="domain" description="Microbial-type PARG catalytic" evidence="1">
    <location>
        <begin position="4"/>
        <end position="151"/>
    </location>
</feature>
<reference evidence="2 3" key="1">
    <citation type="submission" date="2017-01" db="EMBL/GenBank/DDBJ databases">
        <title>Novel large sulfur bacteria in the metagenomes of groundwater-fed chemosynthetic microbial mats in the Lake Huron basin.</title>
        <authorList>
            <person name="Sharrar A.M."/>
            <person name="Flood B.E."/>
            <person name="Bailey J.V."/>
            <person name="Jones D.S."/>
            <person name="Biddanda B."/>
            <person name="Ruberg S.A."/>
            <person name="Marcus D.N."/>
            <person name="Dick G.J."/>
        </authorList>
    </citation>
    <scope>NUCLEOTIDE SEQUENCE [LARGE SCALE GENOMIC DNA]</scope>
    <source>
        <strain evidence="2">A8</strain>
    </source>
</reference>
<dbReference type="AlphaFoldDB" id="A0A1Y1Q9P3"/>
<comment type="caution">
    <text evidence="2">The sequence shown here is derived from an EMBL/GenBank/DDBJ whole genome shotgun (WGS) entry which is preliminary data.</text>
</comment>
<proteinExistence type="predicted"/>
<sequence length="270" mass="29421">MRVAQETLDILQAGHYTNSQGERIDIATAIQQCQQLTRLYTPAEQLRLPPAHTLTTTLEVVNETTLAGAQRLYNTQQFQKIGVLNFASANHPGGGFLGGSQAQEESLARSSALYASLQQCPDYYAYHQHIERSLLYSDQVIYSPQCVVFRHDDGQLLDTPYSVDVITSAAPNRGSIARNEPESLSKINAVLAQRIARFLGIAAAQGCDALVLGAWGCGVFGNDPVQIAATFAAYLGDKGRYAHAFRHICFAIPANATTQVNLRAFELAFT</sequence>
<dbReference type="EMBL" id="MTEJ01000626">
    <property type="protein sequence ID" value="OQX00738.1"/>
    <property type="molecule type" value="Genomic_DNA"/>
</dbReference>
<accession>A0A1Y1Q9P3</accession>
<dbReference type="PIRSF" id="PIRSF014899">
    <property type="entry name" value="UCP014899"/>
    <property type="match status" value="1"/>
</dbReference>
<protein>
    <submittedName>
        <fullName evidence="2">TIGR02452 family protein</fullName>
    </submittedName>
</protein>
<name>A0A1Y1Q9P3_9GAMM</name>
<dbReference type="NCBIfam" id="TIGR02452">
    <property type="entry name" value="TIGR02452 family protein"/>
    <property type="match status" value="1"/>
</dbReference>
<evidence type="ECO:0000313" key="3">
    <source>
        <dbReference type="Proteomes" id="UP000192491"/>
    </source>
</evidence>
<dbReference type="InterPro" id="IPR019261">
    <property type="entry name" value="PARG_cat_microbial"/>
</dbReference>
<evidence type="ECO:0000313" key="2">
    <source>
        <dbReference type="EMBL" id="OQX00738.1"/>
    </source>
</evidence>
<dbReference type="Proteomes" id="UP000192491">
    <property type="component" value="Unassembled WGS sequence"/>
</dbReference>
<dbReference type="Gene3D" id="3.40.220.10">
    <property type="entry name" value="Leucine Aminopeptidase, subunit E, domain 1"/>
    <property type="match status" value="1"/>
</dbReference>